<name>A0ABT0E4P9_9GAMM</name>
<dbReference type="InterPro" id="IPR019987">
    <property type="entry name" value="GTP-bd_ribosome_bio_YsxC"/>
</dbReference>
<keyword evidence="5 10" id="KW-0547">Nucleotide-binding</keyword>
<keyword evidence="8 10" id="KW-0717">Septation</keyword>
<evidence type="ECO:0000256" key="9">
    <source>
        <dbReference type="ARBA" id="ARBA00023306"/>
    </source>
</evidence>
<evidence type="ECO:0000256" key="5">
    <source>
        <dbReference type="ARBA" id="ARBA00022741"/>
    </source>
</evidence>
<reference evidence="12" key="1">
    <citation type="submission" date="2022-04" db="EMBL/GenBank/DDBJ databases">
        <title>Alcanivorax sp. CY1518 draft genome sequence.</title>
        <authorList>
            <person name="Zhao G."/>
            <person name="An M."/>
        </authorList>
    </citation>
    <scope>NUCLEOTIDE SEQUENCE</scope>
    <source>
        <strain evidence="12">CY1518</strain>
    </source>
</reference>
<dbReference type="Pfam" id="PF01926">
    <property type="entry name" value="MMR_HSR1"/>
    <property type="match status" value="1"/>
</dbReference>
<dbReference type="NCBIfam" id="TIGR03598">
    <property type="entry name" value="GTPase_YsxC"/>
    <property type="match status" value="1"/>
</dbReference>
<keyword evidence="7 10" id="KW-0342">GTP-binding</keyword>
<dbReference type="PANTHER" id="PTHR11649">
    <property type="entry name" value="MSS1/TRME-RELATED GTP-BINDING PROTEIN"/>
    <property type="match status" value="1"/>
</dbReference>
<organism evidence="12 13">
    <name type="scientific">Alcanivorax quisquiliarum</name>
    <dbReference type="NCBI Taxonomy" id="2933565"/>
    <lineage>
        <taxon>Bacteria</taxon>
        <taxon>Pseudomonadati</taxon>
        <taxon>Pseudomonadota</taxon>
        <taxon>Gammaproteobacteria</taxon>
        <taxon>Oceanospirillales</taxon>
        <taxon>Alcanivoracaceae</taxon>
        <taxon>Alcanivorax</taxon>
    </lineage>
</organism>
<dbReference type="InterPro" id="IPR027417">
    <property type="entry name" value="P-loop_NTPase"/>
</dbReference>
<dbReference type="PANTHER" id="PTHR11649:SF13">
    <property type="entry name" value="ENGB-TYPE G DOMAIN-CONTAINING PROTEIN"/>
    <property type="match status" value="1"/>
</dbReference>
<proteinExistence type="inferred from homology"/>
<comment type="function">
    <text evidence="10">Necessary for normal cell division and for the maintenance of normal septation.</text>
</comment>
<evidence type="ECO:0000256" key="1">
    <source>
        <dbReference type="ARBA" id="ARBA00001946"/>
    </source>
</evidence>
<comment type="similarity">
    <text evidence="2 10">Belongs to the TRAFAC class TrmE-Era-EngA-EngB-Septin-like GTPase superfamily. EngB GTPase family.</text>
</comment>
<dbReference type="InterPro" id="IPR030393">
    <property type="entry name" value="G_ENGB_dom"/>
</dbReference>
<evidence type="ECO:0000313" key="12">
    <source>
        <dbReference type="EMBL" id="MCK0536777.1"/>
    </source>
</evidence>
<sequence>MHPAEPLLRQTRFLTSAQRLEQCPPDEGFEVAFAGRSNAGKSSAINRLTGQKSLARASKTPGRTQLLNFFEVAEGRRLVDLPGYGYAKVDRTTRLQWQKELDGYLAARQCLCGLILLMDIRHPLKDFDRMLLEWSAESRMPLHLLLTKADKLSFGAAKNTVLKVADSLRNHPAPLTAQAFSATTGAGADAAWDVLAQWLELPLPTATEGS</sequence>
<dbReference type="CDD" id="cd01876">
    <property type="entry name" value="YihA_EngB"/>
    <property type="match status" value="1"/>
</dbReference>
<accession>A0ABT0E4P9</accession>
<dbReference type="Gene3D" id="3.40.50.300">
    <property type="entry name" value="P-loop containing nucleotide triphosphate hydrolases"/>
    <property type="match status" value="1"/>
</dbReference>
<dbReference type="Proteomes" id="UP001165524">
    <property type="component" value="Unassembled WGS sequence"/>
</dbReference>
<dbReference type="EMBL" id="JALKII010000002">
    <property type="protein sequence ID" value="MCK0536777.1"/>
    <property type="molecule type" value="Genomic_DNA"/>
</dbReference>
<evidence type="ECO:0000256" key="4">
    <source>
        <dbReference type="ARBA" id="ARBA00022723"/>
    </source>
</evidence>
<keyword evidence="13" id="KW-1185">Reference proteome</keyword>
<evidence type="ECO:0000256" key="7">
    <source>
        <dbReference type="ARBA" id="ARBA00023134"/>
    </source>
</evidence>
<keyword evidence="9 10" id="KW-0131">Cell cycle</keyword>
<evidence type="ECO:0000259" key="11">
    <source>
        <dbReference type="PROSITE" id="PS51706"/>
    </source>
</evidence>
<evidence type="ECO:0000256" key="2">
    <source>
        <dbReference type="ARBA" id="ARBA00009638"/>
    </source>
</evidence>
<evidence type="ECO:0000256" key="3">
    <source>
        <dbReference type="ARBA" id="ARBA00022618"/>
    </source>
</evidence>
<dbReference type="SUPFAM" id="SSF52540">
    <property type="entry name" value="P-loop containing nucleoside triphosphate hydrolases"/>
    <property type="match status" value="1"/>
</dbReference>
<evidence type="ECO:0000256" key="8">
    <source>
        <dbReference type="ARBA" id="ARBA00023210"/>
    </source>
</evidence>
<comment type="caution">
    <text evidence="12">The sequence shown here is derived from an EMBL/GenBank/DDBJ whole genome shotgun (WGS) entry which is preliminary data.</text>
</comment>
<keyword evidence="4" id="KW-0479">Metal-binding</keyword>
<keyword evidence="6" id="KW-0460">Magnesium</keyword>
<evidence type="ECO:0000256" key="6">
    <source>
        <dbReference type="ARBA" id="ARBA00022842"/>
    </source>
</evidence>
<dbReference type="PROSITE" id="PS51706">
    <property type="entry name" value="G_ENGB"/>
    <property type="match status" value="1"/>
</dbReference>
<dbReference type="RefSeq" id="WP_246948502.1">
    <property type="nucleotide sequence ID" value="NZ_JALKII010000002.1"/>
</dbReference>
<keyword evidence="3 10" id="KW-0132">Cell division</keyword>
<protein>
    <recommendedName>
        <fullName evidence="10">Probable GTP-binding protein EngB</fullName>
    </recommendedName>
</protein>
<feature type="domain" description="EngB-type G" evidence="11">
    <location>
        <begin position="27"/>
        <end position="201"/>
    </location>
</feature>
<comment type="cofactor">
    <cofactor evidence="1">
        <name>Mg(2+)</name>
        <dbReference type="ChEBI" id="CHEBI:18420"/>
    </cofactor>
</comment>
<dbReference type="InterPro" id="IPR006073">
    <property type="entry name" value="GTP-bd"/>
</dbReference>
<gene>
    <name evidence="12" type="primary">yihA</name>
    <name evidence="10" type="synonym">engB</name>
    <name evidence="12" type="ORF">MU846_03570</name>
</gene>
<evidence type="ECO:0000313" key="13">
    <source>
        <dbReference type="Proteomes" id="UP001165524"/>
    </source>
</evidence>
<evidence type="ECO:0000256" key="10">
    <source>
        <dbReference type="HAMAP-Rule" id="MF_00321"/>
    </source>
</evidence>
<dbReference type="HAMAP" id="MF_00321">
    <property type="entry name" value="GTPase_EngB"/>
    <property type="match status" value="1"/>
</dbReference>